<keyword evidence="2" id="KW-0808">Transferase</keyword>
<dbReference type="OrthoDB" id="941406at2759"/>
<evidence type="ECO:0000313" key="3">
    <source>
        <dbReference type="Proteomes" id="UP000325315"/>
    </source>
</evidence>
<dbReference type="PANTHER" id="PTHR27003">
    <property type="entry name" value="OS07G0166700 PROTEIN"/>
    <property type="match status" value="1"/>
</dbReference>
<organism evidence="2 3">
    <name type="scientific">Gossypium australe</name>
    <dbReference type="NCBI Taxonomy" id="47621"/>
    <lineage>
        <taxon>Eukaryota</taxon>
        <taxon>Viridiplantae</taxon>
        <taxon>Streptophyta</taxon>
        <taxon>Embryophyta</taxon>
        <taxon>Tracheophyta</taxon>
        <taxon>Spermatophyta</taxon>
        <taxon>Magnoliopsida</taxon>
        <taxon>eudicotyledons</taxon>
        <taxon>Gunneridae</taxon>
        <taxon>Pentapetalae</taxon>
        <taxon>rosids</taxon>
        <taxon>malvids</taxon>
        <taxon>Malvales</taxon>
        <taxon>Malvaceae</taxon>
        <taxon>Malvoideae</taxon>
        <taxon>Gossypium</taxon>
    </lineage>
</organism>
<dbReference type="PANTHER" id="PTHR27003:SF465">
    <property type="entry name" value="RECEPTOR-LIKE PROTEIN KINASE ANXUR1-RELATED"/>
    <property type="match status" value="1"/>
</dbReference>
<keyword evidence="3" id="KW-1185">Reference proteome</keyword>
<evidence type="ECO:0000259" key="1">
    <source>
        <dbReference type="PROSITE" id="PS50011"/>
    </source>
</evidence>
<dbReference type="InterPro" id="IPR045272">
    <property type="entry name" value="ANXUR1/2-like"/>
</dbReference>
<keyword evidence="2" id="KW-0418">Kinase</keyword>
<evidence type="ECO:0000313" key="2">
    <source>
        <dbReference type="EMBL" id="KAA3472914.1"/>
    </source>
</evidence>
<dbReference type="Gene3D" id="1.10.510.10">
    <property type="entry name" value="Transferase(Phosphotransferase) domain 1"/>
    <property type="match status" value="1"/>
</dbReference>
<dbReference type="GO" id="GO:0005886">
    <property type="term" value="C:plasma membrane"/>
    <property type="evidence" value="ECO:0007669"/>
    <property type="project" value="TreeGrafter"/>
</dbReference>
<dbReference type="GO" id="GO:0005524">
    <property type="term" value="F:ATP binding"/>
    <property type="evidence" value="ECO:0007669"/>
    <property type="project" value="InterPro"/>
</dbReference>
<proteinExistence type="predicted"/>
<keyword evidence="2" id="KW-0675">Receptor</keyword>
<dbReference type="Proteomes" id="UP000325315">
    <property type="component" value="Unassembled WGS sequence"/>
</dbReference>
<dbReference type="InterPro" id="IPR000719">
    <property type="entry name" value="Prot_kinase_dom"/>
</dbReference>
<name>A0A5B6VVA4_9ROSI</name>
<dbReference type="GO" id="GO:0009506">
    <property type="term" value="C:plasmodesma"/>
    <property type="evidence" value="ECO:0007669"/>
    <property type="project" value="TreeGrafter"/>
</dbReference>
<dbReference type="AlphaFoldDB" id="A0A5B6VVA4"/>
<gene>
    <name evidence="2" type="ORF">EPI10_023337</name>
</gene>
<protein>
    <submittedName>
        <fullName evidence="2">Receptor-like protein kinase ANXUR1</fullName>
    </submittedName>
</protein>
<reference evidence="3" key="1">
    <citation type="journal article" date="2019" name="Plant Biotechnol. J.">
        <title>Genome sequencing of the Australian wild diploid species Gossypium australe highlights disease resistance and delayed gland morphogenesis.</title>
        <authorList>
            <person name="Cai Y."/>
            <person name="Cai X."/>
            <person name="Wang Q."/>
            <person name="Wang P."/>
            <person name="Zhang Y."/>
            <person name="Cai C."/>
            <person name="Xu Y."/>
            <person name="Wang K."/>
            <person name="Zhou Z."/>
            <person name="Wang C."/>
            <person name="Geng S."/>
            <person name="Li B."/>
            <person name="Dong Q."/>
            <person name="Hou Y."/>
            <person name="Wang H."/>
            <person name="Ai P."/>
            <person name="Liu Z."/>
            <person name="Yi F."/>
            <person name="Sun M."/>
            <person name="An G."/>
            <person name="Cheng J."/>
            <person name="Zhang Y."/>
            <person name="Shi Q."/>
            <person name="Xie Y."/>
            <person name="Shi X."/>
            <person name="Chang Y."/>
            <person name="Huang F."/>
            <person name="Chen Y."/>
            <person name="Hong S."/>
            <person name="Mi L."/>
            <person name="Sun Q."/>
            <person name="Zhang L."/>
            <person name="Zhou B."/>
            <person name="Peng R."/>
            <person name="Zhang X."/>
            <person name="Liu F."/>
        </authorList>
    </citation>
    <scope>NUCLEOTIDE SEQUENCE [LARGE SCALE GENOMIC DNA]</scope>
    <source>
        <strain evidence="3">cv. PA1801</strain>
    </source>
</reference>
<feature type="domain" description="Protein kinase" evidence="1">
    <location>
        <begin position="1"/>
        <end position="109"/>
    </location>
</feature>
<dbReference type="PROSITE" id="PS50011">
    <property type="entry name" value="PROTEIN_KINASE_DOM"/>
    <property type="match status" value="1"/>
</dbReference>
<dbReference type="InterPro" id="IPR011009">
    <property type="entry name" value="Kinase-like_dom_sf"/>
</dbReference>
<comment type="caution">
    <text evidence="2">The sequence shown here is derived from an EMBL/GenBank/DDBJ whole genome shotgun (WGS) entry which is preliminary data.</text>
</comment>
<dbReference type="EMBL" id="SMMG02000005">
    <property type="protein sequence ID" value="KAA3472914.1"/>
    <property type="molecule type" value="Genomic_DNA"/>
</dbReference>
<sequence length="109" mass="12635">MCLVYDYMAVETFREHLYNHNKSHLSWKQRLEICIGAAKGLYYFHTGAQYIIVHRDVNTTFSWMRNGLPKQQLTKKSDVYSFDVVLIEALSARLVVDANPLKAHVSLTD</sequence>
<dbReference type="GO" id="GO:0004714">
    <property type="term" value="F:transmembrane receptor protein tyrosine kinase activity"/>
    <property type="evidence" value="ECO:0007669"/>
    <property type="project" value="InterPro"/>
</dbReference>
<dbReference type="SUPFAM" id="SSF56112">
    <property type="entry name" value="Protein kinase-like (PK-like)"/>
    <property type="match status" value="1"/>
</dbReference>
<accession>A0A5B6VVA4</accession>